<name>A0ABT2H0M5_9MICO</name>
<dbReference type="EMBL" id="JANLCJ010000002">
    <property type="protein sequence ID" value="MCS5733483.1"/>
    <property type="molecule type" value="Genomic_DNA"/>
</dbReference>
<feature type="signal peptide" evidence="2">
    <location>
        <begin position="1"/>
        <end position="27"/>
    </location>
</feature>
<accession>A0ABT2H0M5</accession>
<gene>
    <name evidence="4" type="ORF">N1032_06995</name>
</gene>
<keyword evidence="1" id="KW-0812">Transmembrane</keyword>
<evidence type="ECO:0000313" key="4">
    <source>
        <dbReference type="EMBL" id="MCS5733483.1"/>
    </source>
</evidence>
<dbReference type="SUPFAM" id="SSF52743">
    <property type="entry name" value="Subtilisin-like"/>
    <property type="match status" value="1"/>
</dbReference>
<reference evidence="4" key="1">
    <citation type="submission" date="2022-08" db="EMBL/GenBank/DDBJ databases">
        <authorList>
            <person name="Deng Y."/>
            <person name="Han X.-F."/>
            <person name="Zhang Y.-Q."/>
        </authorList>
    </citation>
    <scope>NUCLEOTIDE SEQUENCE</scope>
    <source>
        <strain evidence="4">CPCC 203386</strain>
    </source>
</reference>
<dbReference type="InterPro" id="IPR000209">
    <property type="entry name" value="Peptidase_S8/S53_dom"/>
</dbReference>
<evidence type="ECO:0000313" key="5">
    <source>
        <dbReference type="Proteomes" id="UP001165586"/>
    </source>
</evidence>
<comment type="caution">
    <text evidence="4">The sequence shown here is derived from an EMBL/GenBank/DDBJ whole genome shotgun (WGS) entry which is preliminary data.</text>
</comment>
<dbReference type="RefSeq" id="WP_259538300.1">
    <property type="nucleotide sequence ID" value="NZ_JANLCJ010000002.1"/>
</dbReference>
<feature type="transmembrane region" description="Helical" evidence="1">
    <location>
        <begin position="613"/>
        <end position="634"/>
    </location>
</feature>
<proteinExistence type="predicted"/>
<dbReference type="Gene3D" id="3.40.50.200">
    <property type="entry name" value="Peptidase S8/S53 domain"/>
    <property type="match status" value="2"/>
</dbReference>
<protein>
    <submittedName>
        <fullName evidence="4">S8 family serine peptidase</fullName>
    </submittedName>
</protein>
<keyword evidence="1" id="KW-1133">Transmembrane helix</keyword>
<evidence type="ECO:0000259" key="3">
    <source>
        <dbReference type="Pfam" id="PF00082"/>
    </source>
</evidence>
<feature type="chain" id="PRO_5045052581" evidence="2">
    <location>
        <begin position="28"/>
        <end position="645"/>
    </location>
</feature>
<dbReference type="InterPro" id="IPR036852">
    <property type="entry name" value="Peptidase_S8/S53_dom_sf"/>
</dbReference>
<organism evidence="4 5">
    <name type="scientific">Herbiconiux daphne</name>
    <dbReference type="NCBI Taxonomy" id="2970914"/>
    <lineage>
        <taxon>Bacteria</taxon>
        <taxon>Bacillati</taxon>
        <taxon>Actinomycetota</taxon>
        <taxon>Actinomycetes</taxon>
        <taxon>Micrococcales</taxon>
        <taxon>Microbacteriaceae</taxon>
        <taxon>Herbiconiux</taxon>
    </lineage>
</organism>
<evidence type="ECO:0000256" key="2">
    <source>
        <dbReference type="SAM" id="SignalP"/>
    </source>
</evidence>
<sequence>MRRLPVLLTVPALVIAALAIAPSAASAAPAAPAASATTAAAASGSLAAADACAPAPATAVVGKLAIDTIHESGLTGSGLTIGVISSSYDNPTPGTTLPTDAADDVASGALPGVGNPCGRTQPVRVLHDDVPSDDEGRAMLQIVHAIAPAADLVFTTGASDDVTFADDDLALASAIDDMIAAGVDVIVDDMMAPADLAYAPGFAAAAAERATDAGIIYSVAAGNLNHVGAESIDGVPLDSAGYSIGSWQTSAFRGTECPEAVRAEKPDAALECLDFDPSSGADPTDEFTLYAEQGVTDPSELAILQWSDAPYAVQSTLFAAFLDDTGAVTDTVELDDQSAGLPVAGSSVFGDIPIATTVTRSLVIAREVTDTVDPLAPSAPAAPLAVRFAFFDDDLPRTVQGAEHYESTVTDTGDGAGGTATDAVTDTVGSMLVGRAANPSAVTVAASSFFTPTELESYSAGGPQVRYFDAVTAVGTAPARLDVAEVREGPTVTGLDDLPTTFFGDLIDGYYLYPGTSAATPVVGTVLALGRQAAPHATLDELTDALAATATPLTFTWNGTTPAQTSGAGLIDPVAFIAAVREQPAPAPTPKPAASGAVPAELAATGSGPSSGLGLWGGAGLVVLGLAVATLAGLRRTRTHTRTSA</sequence>
<feature type="domain" description="Peptidase S8/S53" evidence="3">
    <location>
        <begin position="440"/>
        <end position="558"/>
    </location>
</feature>
<keyword evidence="1" id="KW-0472">Membrane</keyword>
<keyword evidence="5" id="KW-1185">Reference proteome</keyword>
<keyword evidence="2" id="KW-0732">Signal</keyword>
<dbReference type="Proteomes" id="UP001165586">
    <property type="component" value="Unassembled WGS sequence"/>
</dbReference>
<dbReference type="Pfam" id="PF00082">
    <property type="entry name" value="Peptidase_S8"/>
    <property type="match status" value="1"/>
</dbReference>
<evidence type="ECO:0000256" key="1">
    <source>
        <dbReference type="SAM" id="Phobius"/>
    </source>
</evidence>